<dbReference type="HOGENOM" id="CLU_1549326_0_0_1"/>
<dbReference type="EMBL" id="ABJB010661628">
    <property type="status" value="NOT_ANNOTATED_CDS"/>
    <property type="molecule type" value="Genomic_DNA"/>
</dbReference>
<dbReference type="EMBL" id="ABJB010418006">
    <property type="status" value="NOT_ANNOTATED_CDS"/>
    <property type="molecule type" value="Genomic_DNA"/>
</dbReference>
<dbReference type="EMBL" id="ABJB010334917">
    <property type="status" value="NOT_ANNOTATED_CDS"/>
    <property type="molecule type" value="Genomic_DNA"/>
</dbReference>
<dbReference type="VEuPathDB" id="VectorBase:ISCI000932"/>
<reference evidence="2" key="2">
    <citation type="submission" date="2020-05" db="UniProtKB">
        <authorList>
            <consortium name="EnsemblMetazoa"/>
        </authorList>
    </citation>
    <scope>IDENTIFICATION</scope>
    <source>
        <strain evidence="2">wikel</strain>
    </source>
</reference>
<keyword evidence="1" id="KW-0732">Signal</keyword>
<dbReference type="EMBL" id="ABJB010355656">
    <property type="status" value="NOT_ANNOTATED_CDS"/>
    <property type="molecule type" value="Genomic_DNA"/>
</dbReference>
<accession>A0A1S4KKK2</accession>
<dbReference type="Gene3D" id="3.40.50.720">
    <property type="entry name" value="NAD(P)-binding Rossmann-like Domain"/>
    <property type="match status" value="1"/>
</dbReference>
<feature type="chain" id="PRO_5047239255" description="Pectinesterase inhibitor domain-containing protein" evidence="1">
    <location>
        <begin position="29"/>
        <end position="173"/>
    </location>
</feature>
<dbReference type="VEuPathDB" id="VectorBase:ISCW000932"/>
<evidence type="ECO:0000313" key="3">
    <source>
        <dbReference type="Proteomes" id="UP000001555"/>
    </source>
</evidence>
<evidence type="ECO:0000256" key="1">
    <source>
        <dbReference type="SAM" id="SignalP"/>
    </source>
</evidence>
<evidence type="ECO:0008006" key="4">
    <source>
        <dbReference type="Google" id="ProtNLM"/>
    </source>
</evidence>
<dbReference type="PaxDb" id="6945-B7P3I5"/>
<organism evidence="2 3">
    <name type="scientific">Ixodes scapularis</name>
    <name type="common">Black-legged tick</name>
    <name type="synonym">Deer tick</name>
    <dbReference type="NCBI Taxonomy" id="6945"/>
    <lineage>
        <taxon>Eukaryota</taxon>
        <taxon>Metazoa</taxon>
        <taxon>Ecdysozoa</taxon>
        <taxon>Arthropoda</taxon>
        <taxon>Chelicerata</taxon>
        <taxon>Arachnida</taxon>
        <taxon>Acari</taxon>
        <taxon>Parasitiformes</taxon>
        <taxon>Ixodida</taxon>
        <taxon>Ixodoidea</taxon>
        <taxon>Ixodidae</taxon>
        <taxon>Ixodinae</taxon>
        <taxon>Ixodes</taxon>
    </lineage>
</organism>
<dbReference type="EMBL" id="ABJB010903312">
    <property type="status" value="NOT_ANNOTATED_CDS"/>
    <property type="molecule type" value="Genomic_DNA"/>
</dbReference>
<dbReference type="Proteomes" id="UP000001555">
    <property type="component" value="Unassembled WGS sequence"/>
</dbReference>
<dbReference type="EMBL" id="ABJB010625454">
    <property type="status" value="NOT_ANNOTATED_CDS"/>
    <property type="molecule type" value="Genomic_DNA"/>
</dbReference>
<keyword evidence="3" id="KW-1185">Reference proteome</keyword>
<evidence type="ECO:0000313" key="2">
    <source>
        <dbReference type="EnsemblMetazoa" id="ISCW000932-PA"/>
    </source>
</evidence>
<protein>
    <recommendedName>
        <fullName evidence="4">Pectinesterase inhibitor domain-containing protein</fullName>
    </recommendedName>
</protein>
<dbReference type="EMBL" id="ABJB010533016">
    <property type="status" value="NOT_ANNOTATED_CDS"/>
    <property type="molecule type" value="Genomic_DNA"/>
</dbReference>
<dbReference type="EnsemblMetazoa" id="ISCW000932-RA">
    <property type="protein sequence ID" value="ISCW000932-PA"/>
    <property type="gene ID" value="ISCW000932"/>
</dbReference>
<feature type="signal peptide" evidence="1">
    <location>
        <begin position="1"/>
        <end position="28"/>
    </location>
</feature>
<proteinExistence type="predicted"/>
<dbReference type="EMBL" id="ABJB010711583">
    <property type="status" value="NOT_ANNOTATED_CDS"/>
    <property type="molecule type" value="Genomic_DNA"/>
</dbReference>
<dbReference type="EMBL" id="ABJB010140252">
    <property type="status" value="NOT_ANNOTATED_CDS"/>
    <property type="molecule type" value="Genomic_DNA"/>
</dbReference>
<dbReference type="EMBL" id="ABJB010176363">
    <property type="status" value="NOT_ANNOTATED_CDS"/>
    <property type="molecule type" value="Genomic_DNA"/>
</dbReference>
<name>A0A1S4KKK2_IXOSC</name>
<reference evidence="3" key="1">
    <citation type="submission" date="2008-03" db="EMBL/GenBank/DDBJ databases">
        <title>Annotation of Ixodes scapularis.</title>
        <authorList>
            <consortium name="Ixodes scapularis Genome Project Consortium"/>
            <person name="Caler E."/>
            <person name="Hannick L.I."/>
            <person name="Bidwell S."/>
            <person name="Joardar V."/>
            <person name="Thiagarajan M."/>
            <person name="Amedeo P."/>
            <person name="Galinsky K.J."/>
            <person name="Schobel S."/>
            <person name="Inman J."/>
            <person name="Hostetler J."/>
            <person name="Miller J."/>
            <person name="Hammond M."/>
            <person name="Megy K."/>
            <person name="Lawson D."/>
            <person name="Kodira C."/>
            <person name="Sutton G."/>
            <person name="Meyer J."/>
            <person name="Hill C.A."/>
            <person name="Birren B."/>
            <person name="Nene V."/>
            <person name="Collins F."/>
            <person name="Alarcon-Chaidez F."/>
            <person name="Wikel S."/>
            <person name="Strausberg R."/>
        </authorList>
    </citation>
    <scope>NUCLEOTIDE SEQUENCE [LARGE SCALE GENOMIC DNA]</scope>
    <source>
        <strain evidence="3">Wikel</strain>
    </source>
</reference>
<sequence>MWSFFWPRPWHWPTLAIIITVATEAVEAAEAEVVVATEATASTSSSSATDTEAATEVVVEEVAEDTEVDTADRFTQAACSAMGSRKVGTELAALNWCFERLHQECPASLNKLAVVDGDLAEENLGLNIGDYQRLASEAIVHVSTVFVNCEEYTLEEQIYPSTVKADDIISLAR</sequence>